<organism evidence="1 2">
    <name type="scientific">Pleurotus eryngii</name>
    <name type="common">Boletus of the steppes</name>
    <dbReference type="NCBI Taxonomy" id="5323"/>
    <lineage>
        <taxon>Eukaryota</taxon>
        <taxon>Fungi</taxon>
        <taxon>Dikarya</taxon>
        <taxon>Basidiomycota</taxon>
        <taxon>Agaricomycotina</taxon>
        <taxon>Agaricomycetes</taxon>
        <taxon>Agaricomycetidae</taxon>
        <taxon>Agaricales</taxon>
        <taxon>Pleurotineae</taxon>
        <taxon>Pleurotaceae</taxon>
        <taxon>Pleurotus</taxon>
    </lineage>
</organism>
<dbReference type="OrthoDB" id="10547369at2759"/>
<dbReference type="Proteomes" id="UP000807025">
    <property type="component" value="Unassembled WGS sequence"/>
</dbReference>
<sequence length="266" mass="30540">MAEQRHPLPVELVSEIIAIVAPEESKNPQPVMYMSNAEQEAFRTLAAASLVSHSWNAVCRRHIFHTVFMFSSNTSARLSFLHFNAPHLAEYIHRLCVWWNDDDPRPASECRWLAECLYRMKNFRELILVSILWGPFAERRIFAAGGMPVLAASRLRKLALRDWDFAEDAYALLSMLSPTLEELVLENISTVSIEMEAPPTTHLAALRRLVLVDTVHPMLSAENIECRRLQYLKLQWLRNTYSWNMPPWIPASLSEFALISVSCFAD</sequence>
<evidence type="ECO:0000313" key="2">
    <source>
        <dbReference type="Proteomes" id="UP000807025"/>
    </source>
</evidence>
<dbReference type="EMBL" id="MU154640">
    <property type="protein sequence ID" value="KAF9490496.1"/>
    <property type="molecule type" value="Genomic_DNA"/>
</dbReference>
<dbReference type="SUPFAM" id="SSF52047">
    <property type="entry name" value="RNI-like"/>
    <property type="match status" value="1"/>
</dbReference>
<gene>
    <name evidence="1" type="ORF">BDN71DRAFT_1454188</name>
</gene>
<comment type="caution">
    <text evidence="1">The sequence shown here is derived from an EMBL/GenBank/DDBJ whole genome shotgun (WGS) entry which is preliminary data.</text>
</comment>
<accession>A0A9P5ZN17</accession>
<name>A0A9P5ZN17_PLEER</name>
<reference evidence="1" key="1">
    <citation type="submission" date="2020-11" db="EMBL/GenBank/DDBJ databases">
        <authorList>
            <consortium name="DOE Joint Genome Institute"/>
            <person name="Ahrendt S."/>
            <person name="Riley R."/>
            <person name="Andreopoulos W."/>
            <person name="Labutti K."/>
            <person name="Pangilinan J."/>
            <person name="Ruiz-Duenas F.J."/>
            <person name="Barrasa J.M."/>
            <person name="Sanchez-Garcia M."/>
            <person name="Camarero S."/>
            <person name="Miyauchi S."/>
            <person name="Serrano A."/>
            <person name="Linde D."/>
            <person name="Babiker R."/>
            <person name="Drula E."/>
            <person name="Ayuso-Fernandez I."/>
            <person name="Pacheco R."/>
            <person name="Padilla G."/>
            <person name="Ferreira P."/>
            <person name="Barriuso J."/>
            <person name="Kellner H."/>
            <person name="Castanera R."/>
            <person name="Alfaro M."/>
            <person name="Ramirez L."/>
            <person name="Pisabarro A.G."/>
            <person name="Kuo A."/>
            <person name="Tritt A."/>
            <person name="Lipzen A."/>
            <person name="He G."/>
            <person name="Yan M."/>
            <person name="Ng V."/>
            <person name="Cullen D."/>
            <person name="Martin F."/>
            <person name="Rosso M.-N."/>
            <person name="Henrissat B."/>
            <person name="Hibbett D."/>
            <person name="Martinez A.T."/>
            <person name="Grigoriev I.V."/>
        </authorList>
    </citation>
    <scope>NUCLEOTIDE SEQUENCE</scope>
    <source>
        <strain evidence="1">ATCC 90797</strain>
    </source>
</reference>
<evidence type="ECO:0008006" key="3">
    <source>
        <dbReference type="Google" id="ProtNLM"/>
    </source>
</evidence>
<keyword evidence="2" id="KW-1185">Reference proteome</keyword>
<proteinExistence type="predicted"/>
<dbReference type="AlphaFoldDB" id="A0A9P5ZN17"/>
<protein>
    <recommendedName>
        <fullName evidence="3">F-box domain-containing protein</fullName>
    </recommendedName>
</protein>
<evidence type="ECO:0000313" key="1">
    <source>
        <dbReference type="EMBL" id="KAF9490496.1"/>
    </source>
</evidence>